<dbReference type="GO" id="GO:0005929">
    <property type="term" value="C:cilium"/>
    <property type="evidence" value="ECO:0007669"/>
    <property type="project" value="TreeGrafter"/>
</dbReference>
<dbReference type="GO" id="GO:0031528">
    <property type="term" value="C:microvillus membrane"/>
    <property type="evidence" value="ECO:0007669"/>
    <property type="project" value="UniProtKB-SubCell"/>
</dbReference>
<dbReference type="Pfam" id="PF05478">
    <property type="entry name" value="Prominin"/>
    <property type="match status" value="1"/>
</dbReference>
<keyword evidence="3 7" id="KW-0812">Transmembrane</keyword>
<sequence>CQLGYFTAFTNWANFTITKEVGRCGPVAGAVDSLDVMFCSNLVESLNAFWFSLGWCVIFFIPSIICSIKLAKYYRRMEHSNSKDDNHILMNHIPRAQMKIV</sequence>
<dbReference type="InterPro" id="IPR008795">
    <property type="entry name" value="Prominin"/>
</dbReference>
<keyword evidence="6" id="KW-0325">Glycoprotein</keyword>
<dbReference type="GO" id="GO:0071914">
    <property type="term" value="C:prominosome"/>
    <property type="evidence" value="ECO:0007669"/>
    <property type="project" value="TreeGrafter"/>
</dbReference>
<feature type="transmembrane region" description="Helical" evidence="7">
    <location>
        <begin position="48"/>
        <end position="71"/>
    </location>
</feature>
<protein>
    <submittedName>
        <fullName evidence="8">Prominin 2</fullName>
    </submittedName>
</protein>
<proteinExistence type="inferred from homology"/>
<evidence type="ECO:0000256" key="6">
    <source>
        <dbReference type="ARBA" id="ARBA00023180"/>
    </source>
</evidence>
<dbReference type="PANTHER" id="PTHR22730:SF4">
    <property type="entry name" value="PROMININ-1-A-LIKE"/>
    <property type="match status" value="1"/>
</dbReference>
<evidence type="ECO:0000256" key="4">
    <source>
        <dbReference type="ARBA" id="ARBA00022989"/>
    </source>
</evidence>
<dbReference type="GO" id="GO:0015485">
    <property type="term" value="F:cholesterol binding"/>
    <property type="evidence" value="ECO:0007669"/>
    <property type="project" value="TreeGrafter"/>
</dbReference>
<keyword evidence="4 7" id="KW-1133">Transmembrane helix</keyword>
<gene>
    <name evidence="8" type="primary">PROM2</name>
</gene>
<comment type="similarity">
    <text evidence="2">Belongs to the prominin family.</text>
</comment>
<dbReference type="AlphaFoldDB" id="A0A1A7WNE5"/>
<dbReference type="GO" id="GO:0016324">
    <property type="term" value="C:apical plasma membrane"/>
    <property type="evidence" value="ECO:0007669"/>
    <property type="project" value="TreeGrafter"/>
</dbReference>
<name>A0A1A7WNE5_9TELE</name>
<keyword evidence="5 7" id="KW-0472">Membrane</keyword>
<reference evidence="8" key="2">
    <citation type="submission" date="2016-06" db="EMBL/GenBank/DDBJ databases">
        <title>The genome of a short-lived fish provides insights into sex chromosome evolution and the genetic control of aging.</title>
        <authorList>
            <person name="Reichwald K."/>
            <person name="Felder M."/>
            <person name="Petzold A."/>
            <person name="Koch P."/>
            <person name="Groth M."/>
            <person name="Platzer M."/>
        </authorList>
    </citation>
    <scope>NUCLEOTIDE SEQUENCE</scope>
    <source>
        <tissue evidence="8">Brain</tissue>
    </source>
</reference>
<evidence type="ECO:0000256" key="2">
    <source>
        <dbReference type="ARBA" id="ARBA00006058"/>
    </source>
</evidence>
<comment type="subcellular location">
    <subcellularLocation>
        <location evidence="1">Cell projection</location>
        <location evidence="1">Microvillus membrane</location>
        <topology evidence="1">Multi-pass membrane protein</topology>
    </subcellularLocation>
</comment>
<evidence type="ECO:0000256" key="7">
    <source>
        <dbReference type="SAM" id="Phobius"/>
    </source>
</evidence>
<reference evidence="8" key="1">
    <citation type="submission" date="2016-05" db="EMBL/GenBank/DDBJ databases">
        <authorList>
            <person name="Lavstsen T."/>
            <person name="Jespersen J.S."/>
        </authorList>
    </citation>
    <scope>NUCLEOTIDE SEQUENCE</scope>
    <source>
        <tissue evidence="8">Brain</tissue>
    </source>
</reference>
<evidence type="ECO:0000256" key="5">
    <source>
        <dbReference type="ARBA" id="ARBA00023136"/>
    </source>
</evidence>
<dbReference type="PANTHER" id="PTHR22730">
    <property type="entry name" value="PROMININ PROM PROTEIN"/>
    <property type="match status" value="1"/>
</dbReference>
<organism evidence="8">
    <name type="scientific">Iconisemion striatum</name>
    <dbReference type="NCBI Taxonomy" id="60296"/>
    <lineage>
        <taxon>Eukaryota</taxon>
        <taxon>Metazoa</taxon>
        <taxon>Chordata</taxon>
        <taxon>Craniata</taxon>
        <taxon>Vertebrata</taxon>
        <taxon>Euteleostomi</taxon>
        <taxon>Actinopterygii</taxon>
        <taxon>Neopterygii</taxon>
        <taxon>Teleostei</taxon>
        <taxon>Neoteleostei</taxon>
        <taxon>Acanthomorphata</taxon>
        <taxon>Ovalentaria</taxon>
        <taxon>Atherinomorphae</taxon>
        <taxon>Cyprinodontiformes</taxon>
        <taxon>Nothobranchiidae</taxon>
        <taxon>Iconisemion</taxon>
    </lineage>
</organism>
<accession>A0A1A7WNE5</accession>
<feature type="non-terminal residue" evidence="8">
    <location>
        <position position="1"/>
    </location>
</feature>
<evidence type="ECO:0000256" key="1">
    <source>
        <dbReference type="ARBA" id="ARBA00004475"/>
    </source>
</evidence>
<evidence type="ECO:0000313" key="8">
    <source>
        <dbReference type="EMBL" id="SBP07477.1"/>
    </source>
</evidence>
<dbReference type="EMBL" id="HADW01006077">
    <property type="protein sequence ID" value="SBP07477.1"/>
    <property type="molecule type" value="Transcribed_RNA"/>
</dbReference>
<evidence type="ECO:0000256" key="3">
    <source>
        <dbReference type="ARBA" id="ARBA00022692"/>
    </source>
</evidence>
<dbReference type="GO" id="GO:0009986">
    <property type="term" value="C:cell surface"/>
    <property type="evidence" value="ECO:0007669"/>
    <property type="project" value="TreeGrafter"/>
</dbReference>